<keyword evidence="2" id="KW-0472">Membrane</keyword>
<feature type="compositionally biased region" description="Pro residues" evidence="1">
    <location>
        <begin position="116"/>
        <end position="128"/>
    </location>
</feature>
<accession>A0AAN9SUI3</accession>
<evidence type="ECO:0000256" key="1">
    <source>
        <dbReference type="SAM" id="MobiDB-lite"/>
    </source>
</evidence>
<feature type="transmembrane region" description="Helical" evidence="2">
    <location>
        <begin position="63"/>
        <end position="82"/>
    </location>
</feature>
<evidence type="ECO:0000313" key="3">
    <source>
        <dbReference type="EMBL" id="KAK7406466.1"/>
    </source>
</evidence>
<sequence>MLRRAVVFGFGKGKTNKDKEAIPSFICSYSLCQLYICTPPCILQKPPNKLSLSPTPSPFPLPLTYFFLSCLSLSSSFLTAILQFHQFPPIKHGASTAMFIPKQKHSLHSPLSTPHSPLPTPHSPLPTPHSPLTATPTAIVFSQLHVHLCTKRSLPIKLSFSTVPIVVQTSN</sequence>
<comment type="caution">
    <text evidence="3">The sequence shown here is derived from an EMBL/GenBank/DDBJ whole genome shotgun (WGS) entry which is preliminary data.</text>
</comment>
<keyword evidence="2" id="KW-0812">Transmembrane</keyword>
<keyword evidence="4" id="KW-1185">Reference proteome</keyword>
<name>A0AAN9SUI3_PSOTE</name>
<protein>
    <submittedName>
        <fullName evidence="3">Uncharacterized protein</fullName>
    </submittedName>
</protein>
<feature type="region of interest" description="Disordered" evidence="1">
    <location>
        <begin position="106"/>
        <end position="128"/>
    </location>
</feature>
<feature type="transmembrane region" description="Helical" evidence="2">
    <location>
        <begin position="21"/>
        <end position="43"/>
    </location>
</feature>
<evidence type="ECO:0000256" key="2">
    <source>
        <dbReference type="SAM" id="Phobius"/>
    </source>
</evidence>
<keyword evidence="2" id="KW-1133">Transmembrane helix</keyword>
<proteinExistence type="predicted"/>
<dbReference type="AlphaFoldDB" id="A0AAN9SUI3"/>
<organism evidence="3 4">
    <name type="scientific">Psophocarpus tetragonolobus</name>
    <name type="common">Winged bean</name>
    <name type="synonym">Dolichos tetragonolobus</name>
    <dbReference type="NCBI Taxonomy" id="3891"/>
    <lineage>
        <taxon>Eukaryota</taxon>
        <taxon>Viridiplantae</taxon>
        <taxon>Streptophyta</taxon>
        <taxon>Embryophyta</taxon>
        <taxon>Tracheophyta</taxon>
        <taxon>Spermatophyta</taxon>
        <taxon>Magnoliopsida</taxon>
        <taxon>eudicotyledons</taxon>
        <taxon>Gunneridae</taxon>
        <taxon>Pentapetalae</taxon>
        <taxon>rosids</taxon>
        <taxon>fabids</taxon>
        <taxon>Fabales</taxon>
        <taxon>Fabaceae</taxon>
        <taxon>Papilionoideae</taxon>
        <taxon>50 kb inversion clade</taxon>
        <taxon>NPAAA clade</taxon>
        <taxon>indigoferoid/millettioid clade</taxon>
        <taxon>Phaseoleae</taxon>
        <taxon>Psophocarpus</taxon>
    </lineage>
</organism>
<gene>
    <name evidence="3" type="ORF">VNO78_08092</name>
</gene>
<dbReference type="EMBL" id="JAYMYS010000002">
    <property type="protein sequence ID" value="KAK7406466.1"/>
    <property type="molecule type" value="Genomic_DNA"/>
</dbReference>
<evidence type="ECO:0000313" key="4">
    <source>
        <dbReference type="Proteomes" id="UP001386955"/>
    </source>
</evidence>
<reference evidence="3 4" key="1">
    <citation type="submission" date="2024-01" db="EMBL/GenBank/DDBJ databases">
        <title>The genomes of 5 underutilized Papilionoideae crops provide insights into root nodulation and disease resistanc.</title>
        <authorList>
            <person name="Jiang F."/>
        </authorList>
    </citation>
    <scope>NUCLEOTIDE SEQUENCE [LARGE SCALE GENOMIC DNA]</scope>
    <source>
        <strain evidence="3">DUOXIRENSHENG_FW03</strain>
        <tissue evidence="3">Leaves</tissue>
    </source>
</reference>
<dbReference type="Proteomes" id="UP001386955">
    <property type="component" value="Unassembled WGS sequence"/>
</dbReference>